<accession>A0AAN8ATH3</accession>
<keyword evidence="6" id="KW-0804">Transcription</keyword>
<evidence type="ECO:0000256" key="1">
    <source>
        <dbReference type="ARBA" id="ARBA00004123"/>
    </source>
</evidence>
<keyword evidence="3 8" id="KW-0863">Zinc-finger</keyword>
<reference evidence="11 12" key="2">
    <citation type="journal article" date="2023" name="Mol. Biol. Evol.">
        <title>Genomics of Secondarily Temperate Adaptation in the Only Non-Antarctic Icefish.</title>
        <authorList>
            <person name="Rivera-Colon A.G."/>
            <person name="Rayamajhi N."/>
            <person name="Minhas B.F."/>
            <person name="Madrigal G."/>
            <person name="Bilyk K.T."/>
            <person name="Yoon V."/>
            <person name="Hune M."/>
            <person name="Gregory S."/>
            <person name="Cheng C.H.C."/>
            <person name="Catchen J.M."/>
        </authorList>
    </citation>
    <scope>NUCLEOTIDE SEQUENCE [LARGE SCALE GENOMIC DNA]</scope>
    <source>
        <strain evidence="11">JMC-PN-2008</strain>
    </source>
</reference>
<evidence type="ECO:0000259" key="10">
    <source>
        <dbReference type="PROSITE" id="PS50808"/>
    </source>
</evidence>
<feature type="compositionally biased region" description="Acidic residues" evidence="9">
    <location>
        <begin position="189"/>
        <end position="198"/>
    </location>
</feature>
<keyword evidence="12" id="KW-1185">Reference proteome</keyword>
<comment type="subcellular location">
    <subcellularLocation>
        <location evidence="1">Nucleus</location>
    </subcellularLocation>
</comment>
<dbReference type="AlphaFoldDB" id="A0AAN8ATH3"/>
<dbReference type="InterPro" id="IPR052035">
    <property type="entry name" value="ZnF_BED_domain_contain"/>
</dbReference>
<proteinExistence type="predicted"/>
<dbReference type="SUPFAM" id="SSF57667">
    <property type="entry name" value="beta-beta-alpha zinc fingers"/>
    <property type="match status" value="1"/>
</dbReference>
<dbReference type="GO" id="GO:0009791">
    <property type="term" value="P:post-embryonic development"/>
    <property type="evidence" value="ECO:0007669"/>
    <property type="project" value="UniProtKB-ARBA"/>
</dbReference>
<dbReference type="GO" id="GO:0008270">
    <property type="term" value="F:zinc ion binding"/>
    <property type="evidence" value="ECO:0007669"/>
    <property type="project" value="UniProtKB-KW"/>
</dbReference>
<comment type="caution">
    <text evidence="11">The sequence shown here is derived from an EMBL/GenBank/DDBJ whole genome shotgun (WGS) entry which is preliminary data.</text>
</comment>
<feature type="domain" description="BED-type" evidence="10">
    <location>
        <begin position="1"/>
        <end position="57"/>
    </location>
</feature>
<reference evidence="11 12" key="1">
    <citation type="journal article" date="2023" name="Genes (Basel)">
        <title>Chromosome-Level Genome Assembly and Circadian Gene Repertoire of the Patagonia Blennie Eleginops maclovinus-The Closest Ancestral Proxy of Antarctic Cryonotothenioids.</title>
        <authorList>
            <person name="Cheng C.C."/>
            <person name="Rivera-Colon A.G."/>
            <person name="Minhas B.F."/>
            <person name="Wilson L."/>
            <person name="Rayamajhi N."/>
            <person name="Vargas-Chacoff L."/>
            <person name="Catchen J.M."/>
        </authorList>
    </citation>
    <scope>NUCLEOTIDE SEQUENCE [LARGE SCALE GENOMIC DNA]</scope>
    <source>
        <strain evidence="11">JMC-PN-2008</strain>
    </source>
</reference>
<evidence type="ECO:0000256" key="8">
    <source>
        <dbReference type="PROSITE-ProRule" id="PRU00027"/>
    </source>
</evidence>
<dbReference type="InterPro" id="IPR003656">
    <property type="entry name" value="Znf_BED"/>
</dbReference>
<name>A0AAN8ATH3_ELEMC</name>
<sequence length="229" mass="26157">MSSVWSFSKMYEEDPHYAVCNDCEGRVMRGAVRVKLFNTTNLMTHLKNKHPEAYKEYEKLANANKQRKKATAATPVGNPIEQALEKTKNFHKKHLKQKALSMATTKMIAVDDQPFSAVEDEGFSEVIEVAEHKIRNHFLRATLLLGNNPRYKHRYFDADFKQVAKNKLEKEVNNMTASATTSASATDEPTPDAEDAEPEEKRMCTPSEGHSFLDMFDEILEEKEQDEQV</sequence>
<feature type="compositionally biased region" description="Acidic residues" evidence="9">
    <location>
        <begin position="215"/>
        <end position="229"/>
    </location>
</feature>
<organism evidence="11 12">
    <name type="scientific">Eleginops maclovinus</name>
    <name type="common">Patagonian blennie</name>
    <name type="synonym">Eleginus maclovinus</name>
    <dbReference type="NCBI Taxonomy" id="56733"/>
    <lineage>
        <taxon>Eukaryota</taxon>
        <taxon>Metazoa</taxon>
        <taxon>Chordata</taxon>
        <taxon>Craniata</taxon>
        <taxon>Vertebrata</taxon>
        <taxon>Euteleostomi</taxon>
        <taxon>Actinopterygii</taxon>
        <taxon>Neopterygii</taxon>
        <taxon>Teleostei</taxon>
        <taxon>Neoteleostei</taxon>
        <taxon>Acanthomorphata</taxon>
        <taxon>Eupercaria</taxon>
        <taxon>Perciformes</taxon>
        <taxon>Notothenioidei</taxon>
        <taxon>Eleginopidae</taxon>
        <taxon>Eleginops</taxon>
    </lineage>
</organism>
<feature type="region of interest" description="Disordered" evidence="9">
    <location>
        <begin position="173"/>
        <end position="229"/>
    </location>
</feature>
<feature type="compositionally biased region" description="Low complexity" evidence="9">
    <location>
        <begin position="176"/>
        <end position="188"/>
    </location>
</feature>
<dbReference type="PANTHER" id="PTHR46481:SF10">
    <property type="entry name" value="ZINC FINGER BED DOMAIN-CONTAINING PROTEIN 39"/>
    <property type="match status" value="1"/>
</dbReference>
<evidence type="ECO:0000256" key="3">
    <source>
        <dbReference type="ARBA" id="ARBA00022771"/>
    </source>
</evidence>
<gene>
    <name evidence="11" type="ORF">PBY51_020812</name>
</gene>
<evidence type="ECO:0000313" key="11">
    <source>
        <dbReference type="EMBL" id="KAK5866637.1"/>
    </source>
</evidence>
<evidence type="ECO:0000256" key="9">
    <source>
        <dbReference type="SAM" id="MobiDB-lite"/>
    </source>
</evidence>
<dbReference type="Gene3D" id="1.10.10.1070">
    <property type="entry name" value="Zinc finger, BED domain-containing"/>
    <property type="match status" value="1"/>
</dbReference>
<evidence type="ECO:0000256" key="5">
    <source>
        <dbReference type="ARBA" id="ARBA00023015"/>
    </source>
</evidence>
<keyword evidence="2" id="KW-0479">Metal-binding</keyword>
<evidence type="ECO:0000256" key="7">
    <source>
        <dbReference type="ARBA" id="ARBA00023242"/>
    </source>
</evidence>
<dbReference type="GO" id="GO:0003677">
    <property type="term" value="F:DNA binding"/>
    <property type="evidence" value="ECO:0007669"/>
    <property type="project" value="InterPro"/>
</dbReference>
<dbReference type="InterPro" id="IPR036236">
    <property type="entry name" value="Znf_C2H2_sf"/>
</dbReference>
<evidence type="ECO:0000256" key="2">
    <source>
        <dbReference type="ARBA" id="ARBA00022723"/>
    </source>
</evidence>
<keyword evidence="7" id="KW-0539">Nucleus</keyword>
<keyword evidence="4" id="KW-0862">Zinc</keyword>
<dbReference type="Proteomes" id="UP001346869">
    <property type="component" value="Unassembled WGS sequence"/>
</dbReference>
<evidence type="ECO:0000256" key="6">
    <source>
        <dbReference type="ARBA" id="ARBA00023163"/>
    </source>
</evidence>
<keyword evidence="5" id="KW-0805">Transcription regulation</keyword>
<protein>
    <recommendedName>
        <fullName evidence="10">BED-type domain-containing protein</fullName>
    </recommendedName>
</protein>
<dbReference type="Pfam" id="PF02892">
    <property type="entry name" value="zf-BED"/>
    <property type="match status" value="1"/>
</dbReference>
<evidence type="ECO:0000256" key="4">
    <source>
        <dbReference type="ARBA" id="ARBA00022833"/>
    </source>
</evidence>
<dbReference type="PROSITE" id="PS50808">
    <property type="entry name" value="ZF_BED"/>
    <property type="match status" value="1"/>
</dbReference>
<dbReference type="GO" id="GO:0005634">
    <property type="term" value="C:nucleus"/>
    <property type="evidence" value="ECO:0007669"/>
    <property type="project" value="UniProtKB-SubCell"/>
</dbReference>
<dbReference type="PANTHER" id="PTHR46481">
    <property type="entry name" value="ZINC FINGER BED DOMAIN-CONTAINING PROTEIN 4"/>
    <property type="match status" value="1"/>
</dbReference>
<dbReference type="EMBL" id="JAUZQC010000009">
    <property type="protein sequence ID" value="KAK5866637.1"/>
    <property type="molecule type" value="Genomic_DNA"/>
</dbReference>
<dbReference type="SUPFAM" id="SSF140996">
    <property type="entry name" value="Hermes dimerisation domain"/>
    <property type="match status" value="1"/>
</dbReference>
<evidence type="ECO:0000313" key="12">
    <source>
        <dbReference type="Proteomes" id="UP001346869"/>
    </source>
</evidence>